<dbReference type="PANTHER" id="PTHR43734">
    <property type="entry name" value="PHYTOENE DESATURASE"/>
    <property type="match status" value="1"/>
</dbReference>
<dbReference type="PANTHER" id="PTHR43734:SF1">
    <property type="entry name" value="PHYTOENE DESATURASE"/>
    <property type="match status" value="1"/>
</dbReference>
<dbReference type="EMBL" id="JAWSTH010000061">
    <property type="protein sequence ID" value="MDW5596667.1"/>
    <property type="molecule type" value="Genomic_DNA"/>
</dbReference>
<dbReference type="InterPro" id="IPR036188">
    <property type="entry name" value="FAD/NAD-bd_sf"/>
</dbReference>
<dbReference type="Proteomes" id="UP001284601">
    <property type="component" value="Unassembled WGS sequence"/>
</dbReference>
<name>A0ABU4HTL5_9ACTN</name>
<evidence type="ECO:0000313" key="1">
    <source>
        <dbReference type="EMBL" id="MDW5596667.1"/>
    </source>
</evidence>
<reference evidence="2" key="1">
    <citation type="submission" date="2023-07" db="EMBL/GenBank/DDBJ databases">
        <title>Conexibacter stalactiti sp. nov., isolated from stalactites in a lava cave and emended description of the genus Conexibacter.</title>
        <authorList>
            <person name="Lee S.D."/>
        </authorList>
    </citation>
    <scope>NUCLEOTIDE SEQUENCE [LARGE SCALE GENOMIC DNA]</scope>
    <source>
        <strain evidence="2">KCTC 39840</strain>
    </source>
</reference>
<dbReference type="SUPFAM" id="SSF51905">
    <property type="entry name" value="FAD/NAD(P)-binding domain"/>
    <property type="match status" value="1"/>
</dbReference>
<dbReference type="Gene3D" id="3.50.50.60">
    <property type="entry name" value="FAD/NAD(P)-binding domain"/>
    <property type="match status" value="1"/>
</dbReference>
<dbReference type="Gene3D" id="1.10.3110.10">
    <property type="entry name" value="protoporphyrinogen ix oxidase, domain 3"/>
    <property type="match status" value="1"/>
</dbReference>
<dbReference type="Gene3D" id="3.90.660.20">
    <property type="entry name" value="Protoporphyrinogen oxidase, mitochondrial, domain 2"/>
    <property type="match status" value="1"/>
</dbReference>
<sequence length="399" mass="42560">MADTDEITVIGGGIAGLVASIACAEGGAPVRLLEAHDQLGGRARTADGPYRTNFGPHALYLNGTLVPFLRERGLMPPVVSPAMSGLRYHRGGTVRRTPPAAFARAVVRMWPVREAPHDRSFRDWASDRVGADGADMLSRAAGVFTFHHDPGELSAAFVWERWRQSLLDQPSKARFPVGGWSAVVERLEAAARERGVRIETGVRVTEPPPAPAIVALELSDARTLLGDERLTWPSARALMLDLGLRTRSRPTDAWVIWDLDGSGWVERYTAKDTTLAPDGEQLVQAQIGMRPGESPEAAEERLGAVLDGGLRDWRDRVTFRRRSVFDGRSGALDLPGTSWQDRPAVDRGGGIFLAGDAVAAPGLLSDPSVTTALEAARGALAWAGVDAGATSASAAVASG</sequence>
<comment type="caution">
    <text evidence="1">The sequence shown here is derived from an EMBL/GenBank/DDBJ whole genome shotgun (WGS) entry which is preliminary data.</text>
</comment>
<organism evidence="1 2">
    <name type="scientific">Conexibacter stalactiti</name>
    <dbReference type="NCBI Taxonomy" id="1940611"/>
    <lineage>
        <taxon>Bacteria</taxon>
        <taxon>Bacillati</taxon>
        <taxon>Actinomycetota</taxon>
        <taxon>Thermoleophilia</taxon>
        <taxon>Solirubrobacterales</taxon>
        <taxon>Conexibacteraceae</taxon>
        <taxon>Conexibacter</taxon>
    </lineage>
</organism>
<dbReference type="RefSeq" id="WP_318599104.1">
    <property type="nucleotide sequence ID" value="NZ_JAWSTH010000061.1"/>
</dbReference>
<keyword evidence="2" id="KW-1185">Reference proteome</keyword>
<evidence type="ECO:0000313" key="2">
    <source>
        <dbReference type="Proteomes" id="UP001284601"/>
    </source>
</evidence>
<gene>
    <name evidence="1" type="ORF">R7226_20130</name>
</gene>
<protein>
    <submittedName>
        <fullName evidence="1">NAD(P)-binding protein</fullName>
    </submittedName>
</protein>
<dbReference type="Pfam" id="PF13450">
    <property type="entry name" value="NAD_binding_8"/>
    <property type="match status" value="1"/>
</dbReference>
<proteinExistence type="predicted"/>
<dbReference type="PRINTS" id="PR00411">
    <property type="entry name" value="PNDRDTASEI"/>
</dbReference>
<accession>A0ABU4HTL5</accession>